<protein>
    <submittedName>
        <fullName evidence="1">Uncharacterized protein</fullName>
    </submittedName>
</protein>
<name>A0A0A9DVX2_ARUDO</name>
<reference evidence="1" key="2">
    <citation type="journal article" date="2015" name="Data Brief">
        <title>Shoot transcriptome of the giant reed, Arundo donax.</title>
        <authorList>
            <person name="Barrero R.A."/>
            <person name="Guerrero F.D."/>
            <person name="Moolhuijzen P."/>
            <person name="Goolsby J.A."/>
            <person name="Tidwell J."/>
            <person name="Bellgard S.E."/>
            <person name="Bellgard M.I."/>
        </authorList>
    </citation>
    <scope>NUCLEOTIDE SEQUENCE</scope>
    <source>
        <tissue evidence="1">Shoot tissue taken approximately 20 cm above the soil surface</tissue>
    </source>
</reference>
<sequence length="45" mass="5150">MKSLGSEQVPSSTHPVSNDKKDLYQAQWINCTNGNFFILPPFFYV</sequence>
<evidence type="ECO:0000313" key="1">
    <source>
        <dbReference type="EMBL" id="JAD92689.1"/>
    </source>
</evidence>
<proteinExistence type="predicted"/>
<dbReference type="EMBL" id="GBRH01205206">
    <property type="protein sequence ID" value="JAD92689.1"/>
    <property type="molecule type" value="Transcribed_RNA"/>
</dbReference>
<dbReference type="AlphaFoldDB" id="A0A0A9DVX2"/>
<accession>A0A0A9DVX2</accession>
<organism evidence="1">
    <name type="scientific">Arundo donax</name>
    <name type="common">Giant reed</name>
    <name type="synonym">Donax arundinaceus</name>
    <dbReference type="NCBI Taxonomy" id="35708"/>
    <lineage>
        <taxon>Eukaryota</taxon>
        <taxon>Viridiplantae</taxon>
        <taxon>Streptophyta</taxon>
        <taxon>Embryophyta</taxon>
        <taxon>Tracheophyta</taxon>
        <taxon>Spermatophyta</taxon>
        <taxon>Magnoliopsida</taxon>
        <taxon>Liliopsida</taxon>
        <taxon>Poales</taxon>
        <taxon>Poaceae</taxon>
        <taxon>PACMAD clade</taxon>
        <taxon>Arundinoideae</taxon>
        <taxon>Arundineae</taxon>
        <taxon>Arundo</taxon>
    </lineage>
</organism>
<reference evidence="1" key="1">
    <citation type="submission" date="2014-09" db="EMBL/GenBank/DDBJ databases">
        <authorList>
            <person name="Magalhaes I.L.F."/>
            <person name="Oliveira U."/>
            <person name="Santos F.R."/>
            <person name="Vidigal T.H.D.A."/>
            <person name="Brescovit A.D."/>
            <person name="Santos A.J."/>
        </authorList>
    </citation>
    <scope>NUCLEOTIDE SEQUENCE</scope>
    <source>
        <tissue evidence="1">Shoot tissue taken approximately 20 cm above the soil surface</tissue>
    </source>
</reference>